<protein>
    <submittedName>
        <fullName evidence="2">Uncharacterized protein</fullName>
    </submittedName>
</protein>
<name>A0A1Q5SXL4_9EURO</name>
<reference evidence="2 3" key="1">
    <citation type="submission" date="2016-10" db="EMBL/GenBank/DDBJ databases">
        <title>Genome sequence of the ascomycete fungus Penicillium subrubescens.</title>
        <authorList>
            <person name="De Vries R.P."/>
            <person name="Peng M."/>
            <person name="Dilokpimol A."/>
            <person name="Hilden K."/>
            <person name="Makela M.R."/>
            <person name="Grigoriev I."/>
            <person name="Riley R."/>
            <person name="Granchi Z."/>
        </authorList>
    </citation>
    <scope>NUCLEOTIDE SEQUENCE [LARGE SCALE GENOMIC DNA]</scope>
    <source>
        <strain evidence="2 3">CBS 132785</strain>
    </source>
</reference>
<proteinExistence type="predicted"/>
<keyword evidence="3" id="KW-1185">Reference proteome</keyword>
<sequence>MSSYSILIDKGNFLVDPGHMGRIEGPTLRKMFLPRITREGQKAISQNSHFVRCQLKHYGVEFEEKEFSGNGTALLKKALQAGKCDQVPDPIRQLERQMYTKFINERTHDELVDYPDWAMNKYFLSFGYPDHTKTTTVVGLVVGQTDTFFSASEHTSDIRLWKISDAASKIPKLHYEKAMGAETRAIYLGWDAAAVEKAASEHVASQWKAPLDDFDESDEDDKRERARKKLHTDYLNAIAQSKSQNKAVRGPSPIGSYIVDSQYYKKQWRSGADDLRLDIHKTDTPGVFQANFEFGVHEGIMMIGVQKDVLEEHCLEADRQTVFSDDEEEYDSESEGRTLASGSKRKASGTPGTKKAKKQQSESTNSLKYQLKMRCRETGEGVHWQWNSASEESYPRWVPTRILELQERSHAEFLNEFPLHELSYNPEWAMEKYFLTSGRPDRTKTTTVGGIPLPLDSRYRSQNLIKAASKVPGLHHQKAVGPQTQMIFMGWDDKAVDEAAKGHPAKDAKPIQEKAMERERAREKRQEDRDKMHTEYLKTFARRTYKTRSMINASPAGNYIVDSITFEDHVRDGKPYDLTLDIHPTDTPGIFQVDFDFEHLEGIMLICADEEALREYCFDRAEWSDSQDEDEDDIEPSDSDEEASKRVSKRKLSGSKFSTMLKKRKGEEPPSREYFLKLRCLEQEGQIYWEPEDGLIEFDDTNLASFEGEADFPCFGNGVLFYAREISDKPCPSGEEWANYSERQSGYARVRRWRENCDVPA</sequence>
<evidence type="ECO:0000256" key="1">
    <source>
        <dbReference type="SAM" id="MobiDB-lite"/>
    </source>
</evidence>
<dbReference type="AlphaFoldDB" id="A0A1Q5SXL4"/>
<dbReference type="Proteomes" id="UP000186955">
    <property type="component" value="Unassembled WGS sequence"/>
</dbReference>
<feature type="compositionally biased region" description="Acidic residues" evidence="1">
    <location>
        <begin position="625"/>
        <end position="641"/>
    </location>
</feature>
<dbReference type="STRING" id="1316194.A0A1Q5SXL4"/>
<accession>A0A1Q5SXL4</accession>
<feature type="region of interest" description="Disordered" evidence="1">
    <location>
        <begin position="502"/>
        <end position="529"/>
    </location>
</feature>
<evidence type="ECO:0000313" key="3">
    <source>
        <dbReference type="Proteomes" id="UP000186955"/>
    </source>
</evidence>
<evidence type="ECO:0000313" key="2">
    <source>
        <dbReference type="EMBL" id="OKO92723.1"/>
    </source>
</evidence>
<comment type="caution">
    <text evidence="2">The sequence shown here is derived from an EMBL/GenBank/DDBJ whole genome shotgun (WGS) entry which is preliminary data.</text>
</comment>
<dbReference type="EMBL" id="MNBE01000740">
    <property type="protein sequence ID" value="OKO92723.1"/>
    <property type="molecule type" value="Genomic_DNA"/>
</dbReference>
<gene>
    <name evidence="2" type="ORF">PENSUB_12708</name>
</gene>
<feature type="region of interest" description="Disordered" evidence="1">
    <location>
        <begin position="624"/>
        <end position="651"/>
    </location>
</feature>
<feature type="region of interest" description="Disordered" evidence="1">
    <location>
        <begin position="324"/>
        <end position="366"/>
    </location>
</feature>
<organism evidence="2 3">
    <name type="scientific">Penicillium subrubescens</name>
    <dbReference type="NCBI Taxonomy" id="1316194"/>
    <lineage>
        <taxon>Eukaryota</taxon>
        <taxon>Fungi</taxon>
        <taxon>Dikarya</taxon>
        <taxon>Ascomycota</taxon>
        <taxon>Pezizomycotina</taxon>
        <taxon>Eurotiomycetes</taxon>
        <taxon>Eurotiomycetidae</taxon>
        <taxon>Eurotiales</taxon>
        <taxon>Aspergillaceae</taxon>
        <taxon>Penicillium</taxon>
    </lineage>
</organism>
<feature type="compositionally biased region" description="Acidic residues" evidence="1">
    <location>
        <begin position="324"/>
        <end position="333"/>
    </location>
</feature>